<dbReference type="GO" id="GO:0009395">
    <property type="term" value="P:phospholipid catabolic process"/>
    <property type="evidence" value="ECO:0007669"/>
    <property type="project" value="TreeGrafter"/>
</dbReference>
<evidence type="ECO:0000256" key="4">
    <source>
        <dbReference type="SAM" id="MobiDB-lite"/>
    </source>
</evidence>
<keyword evidence="3" id="KW-0443">Lipid metabolism</keyword>
<dbReference type="EMBL" id="JACCCZ010000001">
    <property type="protein sequence ID" value="NYG00259.1"/>
    <property type="molecule type" value="Genomic_DNA"/>
</dbReference>
<evidence type="ECO:0000313" key="7">
    <source>
        <dbReference type="Proteomes" id="UP000549695"/>
    </source>
</evidence>
<dbReference type="AlphaFoldDB" id="A0A852VVZ9"/>
<dbReference type="SMART" id="SM00155">
    <property type="entry name" value="PLDc"/>
    <property type="match status" value="1"/>
</dbReference>
<dbReference type="PROSITE" id="PS50035">
    <property type="entry name" value="PLD"/>
    <property type="match status" value="1"/>
</dbReference>
<organism evidence="6 7">
    <name type="scientific">Pseudonocardia alni</name>
    <name type="common">Amycolata alni</name>
    <dbReference type="NCBI Taxonomy" id="33907"/>
    <lineage>
        <taxon>Bacteria</taxon>
        <taxon>Bacillati</taxon>
        <taxon>Actinomycetota</taxon>
        <taxon>Actinomycetes</taxon>
        <taxon>Pseudonocardiales</taxon>
        <taxon>Pseudonocardiaceae</taxon>
        <taxon>Pseudonocardia</taxon>
    </lineage>
</organism>
<keyword evidence="7" id="KW-1185">Reference proteome</keyword>
<evidence type="ECO:0000256" key="3">
    <source>
        <dbReference type="ARBA" id="ARBA00023098"/>
    </source>
</evidence>
<evidence type="ECO:0000313" key="6">
    <source>
        <dbReference type="EMBL" id="NYG00259.1"/>
    </source>
</evidence>
<dbReference type="Gene3D" id="3.30.870.10">
    <property type="entry name" value="Endonuclease Chain A"/>
    <property type="match status" value="2"/>
</dbReference>
<feature type="region of interest" description="Disordered" evidence="4">
    <location>
        <begin position="525"/>
        <end position="551"/>
    </location>
</feature>
<dbReference type="SUPFAM" id="SSF56024">
    <property type="entry name" value="Phospholipase D/nuclease"/>
    <property type="match status" value="2"/>
</dbReference>
<dbReference type="PANTHER" id="PTHR18896">
    <property type="entry name" value="PHOSPHOLIPASE D"/>
    <property type="match status" value="1"/>
</dbReference>
<comment type="caution">
    <text evidence="6">The sequence shown here is derived from an EMBL/GenBank/DDBJ whole genome shotgun (WGS) entry which is preliminary data.</text>
</comment>
<keyword evidence="2" id="KW-0378">Hydrolase</keyword>
<dbReference type="GO" id="GO:0004630">
    <property type="term" value="F:phospholipase D activity"/>
    <property type="evidence" value="ECO:0007669"/>
    <property type="project" value="TreeGrafter"/>
</dbReference>
<dbReference type="CDD" id="cd09105">
    <property type="entry name" value="PLDc_vPLD1_2_like_2"/>
    <property type="match status" value="1"/>
</dbReference>
<keyword evidence="1" id="KW-0677">Repeat</keyword>
<dbReference type="Pfam" id="PF13091">
    <property type="entry name" value="PLDc_2"/>
    <property type="match status" value="1"/>
</dbReference>
<proteinExistence type="predicted"/>
<reference evidence="6 7" key="1">
    <citation type="submission" date="2020-07" db="EMBL/GenBank/DDBJ databases">
        <title>Sequencing the genomes of 1000 actinobacteria strains.</title>
        <authorList>
            <person name="Klenk H.-P."/>
        </authorList>
    </citation>
    <scope>NUCLEOTIDE SEQUENCE [LARGE SCALE GENOMIC DNA]</scope>
    <source>
        <strain evidence="6 7">DSM 44749</strain>
    </source>
</reference>
<sequence>MTESTSAAPAEWFLTQAERGNPWSGLDDLGSGNVAWSGGNLARPLVDGAEYFPRLVAELADVRAGDQVYFSAWVVDQDKQIDGSGTSMREQFARVLREGASVRALLWWPYLNLDRNLVSANREFALSLREMWGGVVLDQRVRPVGCHHQKFLVIRRPRRPESDIALLGGIDPCPSRLDRHRHRGDSDVQLSIDSKRYGERPAWHDAHLQLRGPAVAAVEHCFRERWQDAATRLCGPLPRFRRRLGLGEPEAEELPVQLPPPPRSGPHAVQLLRTYPTKRPPYLFARRGERSVARGYAKALERARRFVYVEDQFLWSPMVAEAFAAALRREPELRLVAVVPAHPEKGGAVEVATCDAAQDTALSVLYAAGGDRVDVFELENDRGLPTYVHSKVCVMDDSWAAVGSANLNRRSWTYDSELTAAVLDERQPTTGFAHELRLRLWREHLGREPGHDSGLTDPCDGVELLRNAAAELDAWHESGRRTPRPRGQVRRHPRRAVSTATRLWAVPLGRLMIDPDGRPLGDRLADWSRDRFGSGRGPTSAHIPSGPERSL</sequence>
<name>A0A852VVZ9_PSEA5</name>
<dbReference type="InterPro" id="IPR025202">
    <property type="entry name" value="PLD-like_dom"/>
</dbReference>
<feature type="domain" description="PLD phosphodiesterase" evidence="5">
    <location>
        <begin position="384"/>
        <end position="411"/>
    </location>
</feature>
<dbReference type="InterPro" id="IPR015679">
    <property type="entry name" value="PLipase_D_fam"/>
</dbReference>
<dbReference type="Proteomes" id="UP000549695">
    <property type="component" value="Unassembled WGS sequence"/>
</dbReference>
<evidence type="ECO:0000259" key="5">
    <source>
        <dbReference type="PROSITE" id="PS50035"/>
    </source>
</evidence>
<dbReference type="PANTHER" id="PTHR18896:SF168">
    <property type="entry name" value="PHOSPHOLIPASE D"/>
    <property type="match status" value="1"/>
</dbReference>
<evidence type="ECO:0000256" key="2">
    <source>
        <dbReference type="ARBA" id="ARBA00022801"/>
    </source>
</evidence>
<accession>A0A852VVZ9</accession>
<dbReference type="RefSeq" id="WP_179760108.1">
    <property type="nucleotide sequence ID" value="NZ_BAAAJZ010000011.1"/>
</dbReference>
<dbReference type="GeneID" id="98050365"/>
<feature type="region of interest" description="Disordered" evidence="4">
    <location>
        <begin position="475"/>
        <end position="496"/>
    </location>
</feature>
<evidence type="ECO:0000256" key="1">
    <source>
        <dbReference type="ARBA" id="ARBA00022737"/>
    </source>
</evidence>
<feature type="compositionally biased region" description="Basic residues" evidence="4">
    <location>
        <begin position="481"/>
        <end position="495"/>
    </location>
</feature>
<protein>
    <submittedName>
        <fullName evidence="6">Phosphatidylserine/phosphatidylglycerophosphate/ cardiolipin synthase-like enzyme</fullName>
    </submittedName>
</protein>
<gene>
    <name evidence="6" type="ORF">HDA37_000544</name>
</gene>
<dbReference type="InterPro" id="IPR001736">
    <property type="entry name" value="PLipase_D/transphosphatidylase"/>
</dbReference>